<evidence type="ECO:0000313" key="7">
    <source>
        <dbReference type="Proteomes" id="UP001623041"/>
    </source>
</evidence>
<keyword evidence="3" id="KW-0813">Transport</keyword>
<organism evidence="6 7">
    <name type="scientific">Bacillus salipaludis</name>
    <dbReference type="NCBI Taxonomy" id="2547811"/>
    <lineage>
        <taxon>Bacteria</taxon>
        <taxon>Bacillati</taxon>
        <taxon>Bacillota</taxon>
        <taxon>Bacilli</taxon>
        <taxon>Bacillales</taxon>
        <taxon>Bacillaceae</taxon>
        <taxon>Bacillus</taxon>
    </lineage>
</organism>
<evidence type="ECO:0000256" key="1">
    <source>
        <dbReference type="ARBA" id="ARBA00004196"/>
    </source>
</evidence>
<reference evidence="6 7" key="1">
    <citation type="submission" date="2024-11" db="EMBL/GenBank/DDBJ databases">
        <authorList>
            <person name="Lucas J.A."/>
        </authorList>
    </citation>
    <scope>NUCLEOTIDE SEQUENCE [LARGE SCALE GENOMIC DNA]</scope>
    <source>
        <strain evidence="6 7">Z 5.4</strain>
    </source>
</reference>
<name>A0ABW8RJW8_9BACI</name>
<evidence type="ECO:0000256" key="3">
    <source>
        <dbReference type="ARBA" id="ARBA00022448"/>
    </source>
</evidence>
<sequence>MLRNFYNVFILLICISLISVGCSNSSTSTNKNNTEEGLSGKLEIQYFVGGFGEAWWKEVIADFQKDHPDLEIVQHAGAKINEQMKPRWISNDPPDVVYIDGPALDEQQLVKDGQLLDITDWYKEAKSPNGQKISDLIVSQPKTYQEGKIYSVPIINSFYGLWYDKTLLEEKGWEEPTDFNSFLKVMEMAKNDGMYGLTYPGGYPLYVWRGLFEPAFIAEGGIQALEDVNQLKEGVFLSKPIQNGLAKIKQLVDNDLIDPGAVALDHMGAQMQHLQHKALFYPTGLWLPGEMAKDTPDNFKYGLVPPVVQDDGEEFPISVYPYRLAIAKEADNKEAAKEFVRFVFQEKYATSFVKQTQNLFNYKMDLSNVDGIESYVVESAEILENENVNLRTTGTAEPLDMRKVLLDATIAFLSNKISAKEWGERLEKEAKNIRND</sequence>
<keyword evidence="4 5" id="KW-0732">Signal</keyword>
<dbReference type="Pfam" id="PF01547">
    <property type="entry name" value="SBP_bac_1"/>
    <property type="match status" value="1"/>
</dbReference>
<evidence type="ECO:0000313" key="6">
    <source>
        <dbReference type="EMBL" id="MFK9093812.1"/>
    </source>
</evidence>
<dbReference type="EMBL" id="JBJHQH010000017">
    <property type="protein sequence ID" value="MFK9093812.1"/>
    <property type="molecule type" value="Genomic_DNA"/>
</dbReference>
<dbReference type="InterPro" id="IPR006059">
    <property type="entry name" value="SBP"/>
</dbReference>
<dbReference type="InterPro" id="IPR050490">
    <property type="entry name" value="Bact_solute-bd_prot1"/>
</dbReference>
<proteinExistence type="inferred from homology"/>
<dbReference type="SUPFAM" id="SSF53850">
    <property type="entry name" value="Periplasmic binding protein-like II"/>
    <property type="match status" value="1"/>
</dbReference>
<evidence type="ECO:0000256" key="4">
    <source>
        <dbReference type="ARBA" id="ARBA00022729"/>
    </source>
</evidence>
<feature type="signal peptide" evidence="5">
    <location>
        <begin position="1"/>
        <end position="21"/>
    </location>
</feature>
<protein>
    <submittedName>
        <fullName evidence="6">Extracellular solute-binding protein</fullName>
    </submittedName>
</protein>
<keyword evidence="7" id="KW-1185">Reference proteome</keyword>
<comment type="subcellular location">
    <subcellularLocation>
        <location evidence="1">Cell envelope</location>
    </subcellularLocation>
</comment>
<dbReference type="Gene3D" id="3.40.190.10">
    <property type="entry name" value="Periplasmic binding protein-like II"/>
    <property type="match status" value="1"/>
</dbReference>
<dbReference type="PROSITE" id="PS51257">
    <property type="entry name" value="PROKAR_LIPOPROTEIN"/>
    <property type="match status" value="1"/>
</dbReference>
<comment type="caution">
    <text evidence="6">The sequence shown here is derived from an EMBL/GenBank/DDBJ whole genome shotgun (WGS) entry which is preliminary data.</text>
</comment>
<feature type="chain" id="PRO_5045813347" evidence="5">
    <location>
        <begin position="22"/>
        <end position="436"/>
    </location>
</feature>
<evidence type="ECO:0000256" key="2">
    <source>
        <dbReference type="ARBA" id="ARBA00008520"/>
    </source>
</evidence>
<dbReference type="RefSeq" id="WP_406582311.1">
    <property type="nucleotide sequence ID" value="NZ_JBJHQH010000017.1"/>
</dbReference>
<dbReference type="PANTHER" id="PTHR43649:SF31">
    <property type="entry name" value="SN-GLYCEROL-3-PHOSPHATE-BINDING PERIPLASMIC PROTEIN UGPB"/>
    <property type="match status" value="1"/>
</dbReference>
<dbReference type="PANTHER" id="PTHR43649">
    <property type="entry name" value="ARABINOSE-BINDING PROTEIN-RELATED"/>
    <property type="match status" value="1"/>
</dbReference>
<dbReference type="Proteomes" id="UP001623041">
    <property type="component" value="Unassembled WGS sequence"/>
</dbReference>
<evidence type="ECO:0000256" key="5">
    <source>
        <dbReference type="SAM" id="SignalP"/>
    </source>
</evidence>
<accession>A0ABW8RJW8</accession>
<gene>
    <name evidence="6" type="ORF">ACJEBI_20310</name>
</gene>
<comment type="similarity">
    <text evidence="2">Belongs to the bacterial solute-binding protein 1 family.</text>
</comment>